<feature type="binding site" evidence="2">
    <location>
        <position position="63"/>
    </location>
    <ligand>
        <name>Fe cation</name>
        <dbReference type="ChEBI" id="CHEBI:24875"/>
    </ligand>
</feature>
<protein>
    <submittedName>
        <fullName evidence="6">Pirin family protein</fullName>
    </submittedName>
</protein>
<proteinExistence type="inferred from homology"/>
<name>A0A345Y8A8_9NEIS</name>
<gene>
    <name evidence="6" type="ORF">DWG20_12285</name>
</gene>
<dbReference type="CDD" id="cd02909">
    <property type="entry name" value="cupin_pirin_N"/>
    <property type="match status" value="1"/>
</dbReference>
<dbReference type="RefSeq" id="WP_115434090.1">
    <property type="nucleotide sequence ID" value="NZ_CP031337.1"/>
</dbReference>
<feature type="domain" description="Pirin N-terminal" evidence="4">
    <location>
        <begin position="21"/>
        <end position="127"/>
    </location>
</feature>
<reference evidence="6 7" key="1">
    <citation type="submission" date="2018-07" db="EMBL/GenBank/DDBJ databases">
        <title>Crenobacter cavernae sp. nov., isolated from a karst cave.</title>
        <authorList>
            <person name="Zhu H."/>
        </authorList>
    </citation>
    <scope>NUCLEOTIDE SEQUENCE [LARGE SCALE GENOMIC DNA]</scope>
    <source>
        <strain evidence="6 7">K1W11S-77</strain>
    </source>
</reference>
<evidence type="ECO:0000313" key="6">
    <source>
        <dbReference type="EMBL" id="AXK40160.1"/>
    </source>
</evidence>
<keyword evidence="2" id="KW-0479">Metal-binding</keyword>
<evidence type="ECO:0000256" key="2">
    <source>
        <dbReference type="PIRSR" id="PIRSR006232-1"/>
    </source>
</evidence>
<dbReference type="Gene3D" id="2.60.120.10">
    <property type="entry name" value="Jelly Rolls"/>
    <property type="match status" value="2"/>
</dbReference>
<evidence type="ECO:0000313" key="7">
    <source>
        <dbReference type="Proteomes" id="UP000254537"/>
    </source>
</evidence>
<dbReference type="EMBL" id="CP031337">
    <property type="protein sequence ID" value="AXK40160.1"/>
    <property type="molecule type" value="Genomic_DNA"/>
</dbReference>
<dbReference type="CDD" id="cd02247">
    <property type="entry name" value="cupin_pirin_C"/>
    <property type="match status" value="1"/>
</dbReference>
<dbReference type="PANTHER" id="PTHR43594:SF1">
    <property type="entry name" value="QUERCETIN 2,3-DIOXYGENASE PA2418-RELATED"/>
    <property type="match status" value="1"/>
</dbReference>
<organism evidence="6 7">
    <name type="scientific">Crenobacter cavernae</name>
    <dbReference type="NCBI Taxonomy" id="2290923"/>
    <lineage>
        <taxon>Bacteria</taxon>
        <taxon>Pseudomonadati</taxon>
        <taxon>Pseudomonadota</taxon>
        <taxon>Betaproteobacteria</taxon>
        <taxon>Neisseriales</taxon>
        <taxon>Neisseriaceae</taxon>
        <taxon>Crenobacter</taxon>
    </lineage>
</organism>
<feature type="binding site" evidence="2">
    <location>
        <position position="61"/>
    </location>
    <ligand>
        <name>Fe cation</name>
        <dbReference type="ChEBI" id="CHEBI:24875"/>
    </ligand>
</feature>
<dbReference type="InterPro" id="IPR003829">
    <property type="entry name" value="Pirin_N_dom"/>
</dbReference>
<feature type="binding site" evidence="2">
    <location>
        <position position="105"/>
    </location>
    <ligand>
        <name>Fe cation</name>
        <dbReference type="ChEBI" id="CHEBI:24875"/>
    </ligand>
</feature>
<evidence type="ECO:0000256" key="3">
    <source>
        <dbReference type="RuleBase" id="RU003457"/>
    </source>
</evidence>
<comment type="cofactor">
    <cofactor evidence="2">
        <name>Fe cation</name>
        <dbReference type="ChEBI" id="CHEBI:24875"/>
    </cofactor>
    <text evidence="2">Binds 1 Fe cation per subunit.</text>
</comment>
<dbReference type="InterPro" id="IPR014710">
    <property type="entry name" value="RmlC-like_jellyroll"/>
</dbReference>
<dbReference type="OrthoDB" id="321327at2"/>
<dbReference type="GO" id="GO:0046872">
    <property type="term" value="F:metal ion binding"/>
    <property type="evidence" value="ECO:0007669"/>
    <property type="project" value="UniProtKB-KW"/>
</dbReference>
<dbReference type="AlphaFoldDB" id="A0A345Y8A8"/>
<dbReference type="InterPro" id="IPR008778">
    <property type="entry name" value="Pirin_C_dom"/>
</dbReference>
<dbReference type="Proteomes" id="UP000254537">
    <property type="component" value="Chromosome"/>
</dbReference>
<keyword evidence="2" id="KW-0408">Iron</keyword>
<dbReference type="PIRSF" id="PIRSF006232">
    <property type="entry name" value="Pirin"/>
    <property type="match status" value="1"/>
</dbReference>
<evidence type="ECO:0000256" key="1">
    <source>
        <dbReference type="ARBA" id="ARBA00008416"/>
    </source>
</evidence>
<dbReference type="InterPro" id="IPR012093">
    <property type="entry name" value="Pirin"/>
</dbReference>
<evidence type="ECO:0000259" key="4">
    <source>
        <dbReference type="Pfam" id="PF02678"/>
    </source>
</evidence>
<accession>A0A345Y8A8</accession>
<dbReference type="InterPro" id="IPR011051">
    <property type="entry name" value="RmlC_Cupin_sf"/>
</dbReference>
<dbReference type="KEGG" id="ccah:DWG20_12285"/>
<feature type="domain" description="Pirin C-terminal" evidence="5">
    <location>
        <begin position="182"/>
        <end position="284"/>
    </location>
</feature>
<dbReference type="InterPro" id="IPR053186">
    <property type="entry name" value="QDO-related"/>
</dbReference>
<feature type="binding site" evidence="2">
    <location>
        <position position="107"/>
    </location>
    <ligand>
        <name>Fe cation</name>
        <dbReference type="ChEBI" id="CHEBI:24875"/>
    </ligand>
</feature>
<dbReference type="SUPFAM" id="SSF51182">
    <property type="entry name" value="RmlC-like cupins"/>
    <property type="match status" value="1"/>
</dbReference>
<comment type="similarity">
    <text evidence="1 3">Belongs to the pirin family.</text>
</comment>
<evidence type="ECO:0000259" key="5">
    <source>
        <dbReference type="Pfam" id="PF05726"/>
    </source>
</evidence>
<dbReference type="Pfam" id="PF05726">
    <property type="entry name" value="Pirin_C"/>
    <property type="match status" value="1"/>
</dbReference>
<dbReference type="Pfam" id="PF02678">
    <property type="entry name" value="Pirin"/>
    <property type="match status" value="1"/>
</dbReference>
<sequence>MKKILGVYSSPRAHWVGDGFPVRTLFSYQSHGQHTSPFLMLDFAGPAEFKPAARPRGVGQHPHRGFETVTIVYQGELEHRDSTGSGGRIGPGDVQWMTAASGILHEEFHSEAFTRSGGTLEMVQLWVNLPAKDKMAAPGYQTLLDADIPSVPLPDGTGRVRVIAGDYLGNKGPARTFTPMDVWDLQLKSGGYTELSVPAGRTLALIVLHGAVQVNGDAVAREAQMVMLDRDGTDIALEANSDATVLLLSGEPIDEPVVGYGPFVMNSQDEISEAIADFNSGRFGQLDEVP</sequence>
<dbReference type="PANTHER" id="PTHR43594">
    <property type="entry name" value="QUERCETIN 2,3-DIOXYGENASE"/>
    <property type="match status" value="1"/>
</dbReference>